<reference evidence="3" key="1">
    <citation type="submission" date="2015-09" db="EMBL/GenBank/DDBJ databases">
        <authorList>
            <person name="Rodrigo-Torres L."/>
            <person name="Arahal D.R."/>
        </authorList>
    </citation>
    <scope>NUCLEOTIDE SEQUENCE [LARGE SCALE GENOMIC DNA]</scope>
    <source>
        <strain evidence="3">CECT 4293</strain>
    </source>
</reference>
<gene>
    <name evidence="2" type="ORF">RUM4293_03603</name>
</gene>
<evidence type="ECO:0000313" key="2">
    <source>
        <dbReference type="EMBL" id="CUH44697.1"/>
    </source>
</evidence>
<proteinExistence type="predicted"/>
<keyword evidence="3" id="KW-1185">Reference proteome</keyword>
<accession>A0A0P1E707</accession>
<feature type="domain" description="SnoaL-like" evidence="1">
    <location>
        <begin position="12"/>
        <end position="121"/>
    </location>
</feature>
<dbReference type="Proteomes" id="UP000050786">
    <property type="component" value="Unassembled WGS sequence"/>
</dbReference>
<dbReference type="Pfam" id="PF20409">
    <property type="entry name" value="SnoaL_5"/>
    <property type="match status" value="1"/>
</dbReference>
<dbReference type="AlphaFoldDB" id="A0A0P1E707"/>
<name>A0A0P1E707_9RHOB</name>
<protein>
    <submittedName>
        <fullName evidence="2">SnoaL-like domain protein</fullName>
    </submittedName>
</protein>
<dbReference type="Gene3D" id="3.10.450.50">
    <property type="match status" value="1"/>
</dbReference>
<dbReference type="RefSeq" id="WP_186437477.1">
    <property type="nucleotide sequence ID" value="NZ_CYPS01000057.1"/>
</dbReference>
<dbReference type="SUPFAM" id="SSF54427">
    <property type="entry name" value="NTF2-like"/>
    <property type="match status" value="1"/>
</dbReference>
<organism evidence="2 3">
    <name type="scientific">Ruegeria atlantica</name>
    <dbReference type="NCBI Taxonomy" id="81569"/>
    <lineage>
        <taxon>Bacteria</taxon>
        <taxon>Pseudomonadati</taxon>
        <taxon>Pseudomonadota</taxon>
        <taxon>Alphaproteobacteria</taxon>
        <taxon>Rhodobacterales</taxon>
        <taxon>Roseobacteraceae</taxon>
        <taxon>Ruegeria</taxon>
    </lineage>
</organism>
<evidence type="ECO:0000313" key="3">
    <source>
        <dbReference type="Proteomes" id="UP000050786"/>
    </source>
</evidence>
<dbReference type="EMBL" id="CYPS01000057">
    <property type="protein sequence ID" value="CUH44697.1"/>
    <property type="molecule type" value="Genomic_DNA"/>
</dbReference>
<dbReference type="InterPro" id="IPR032710">
    <property type="entry name" value="NTF2-like_dom_sf"/>
</dbReference>
<evidence type="ECO:0000259" key="1">
    <source>
        <dbReference type="Pfam" id="PF20409"/>
    </source>
</evidence>
<sequence length="125" mass="14305">MEELIEIGRSFVQAMRERRGLASVDEMYAENAQSIEAVVPPVRQFRVSKGREAIKGKREDWLASHEIQKLEVDGPYVHPPNRFGVCFRAEVIQKATGERITLREIAVYSVAEGKIVLEEFFMLPK</sequence>
<dbReference type="InterPro" id="IPR046860">
    <property type="entry name" value="SnoaL_5"/>
</dbReference>